<dbReference type="AlphaFoldDB" id="A0A1Q8YCE9"/>
<gene>
    <name evidence="5" type="ORF">BLL52_3056</name>
</gene>
<name>A0A1Q8YCE9_9BURK</name>
<evidence type="ECO:0000313" key="5">
    <source>
        <dbReference type="EMBL" id="OLP05683.1"/>
    </source>
</evidence>
<reference evidence="5 6" key="1">
    <citation type="submission" date="2017-01" db="EMBL/GenBank/DDBJ databases">
        <title>Genome sequence of Rhodoferax antarcticus ANT.BR, a psychrophilic purple nonsulfur bacterium from an Antarctic microbial mat.</title>
        <authorList>
            <person name="Baker J."/>
            <person name="Riester C."/>
            <person name="Skinner B."/>
            <person name="Newell A."/>
            <person name="Swingley W."/>
            <person name="Madigan M."/>
            <person name="Jung D."/>
            <person name="Asao M."/>
            <person name="Chen M."/>
            <person name="Loughlin P."/>
            <person name="Pan H."/>
            <person name="Lin S."/>
            <person name="Li N."/>
            <person name="Shaw J."/>
            <person name="Prado M."/>
            <person name="Sherman C."/>
            <person name="Li X."/>
            <person name="Tang J."/>
            <person name="Blankenship R."/>
            <person name="Zhao T."/>
            <person name="Touchman J."/>
            <person name="Sattley M."/>
        </authorList>
    </citation>
    <scope>NUCLEOTIDE SEQUENCE [LARGE SCALE GENOMIC DNA]</scope>
    <source>
        <strain evidence="5 6">ANT.BR</strain>
    </source>
</reference>
<evidence type="ECO:0000313" key="6">
    <source>
        <dbReference type="Proteomes" id="UP000185911"/>
    </source>
</evidence>
<dbReference type="Proteomes" id="UP000185911">
    <property type="component" value="Unassembled WGS sequence"/>
</dbReference>
<evidence type="ECO:0000256" key="1">
    <source>
        <dbReference type="ARBA" id="ARBA00023015"/>
    </source>
</evidence>
<dbReference type="InterPro" id="IPR009057">
    <property type="entry name" value="Homeodomain-like_sf"/>
</dbReference>
<evidence type="ECO:0000256" key="3">
    <source>
        <dbReference type="ARBA" id="ARBA00023163"/>
    </source>
</evidence>
<dbReference type="PANTHER" id="PTHR46796">
    <property type="entry name" value="HTH-TYPE TRANSCRIPTIONAL ACTIVATOR RHAS-RELATED"/>
    <property type="match status" value="1"/>
</dbReference>
<dbReference type="Gene3D" id="1.10.10.60">
    <property type="entry name" value="Homeodomain-like"/>
    <property type="match status" value="1"/>
</dbReference>
<sequence length="342" mass="37505">MPPIPVRPSSLTTPSSGGCTTAHFGDIDEQAAALQGWNQRYLQLSRGAFDGSVRRLQLDGMGLFIEDLHQSVYQAGWVRREVFAIGVPLLVEGDAQFCGRRATQQSLHVFSGDNGFEFRSPQRHVMIGIEIDRALYEAHLGATANGVGNEPHLASAGLLQPDADAIDKLRSLLTGLFQIMSLPHDRSSLVHSLTHSAPLRRQARTQLIDHVVAAMAPQDAGVSVGNARATAAQTALVNKVSEMVSNRLNEAPSIGEICKTMGVSRRTLQNAFQATWGMGPLTWLTTMRLNAVRRRLKSVTQVTEAATEFGFWHFGHFASHYQALFGECPSKTLQRHRQHSVH</sequence>
<dbReference type="InterPro" id="IPR050204">
    <property type="entry name" value="AraC_XylS_family_regulators"/>
</dbReference>
<keyword evidence="6" id="KW-1185">Reference proteome</keyword>
<proteinExistence type="predicted"/>
<dbReference type="GO" id="GO:0003700">
    <property type="term" value="F:DNA-binding transcription factor activity"/>
    <property type="evidence" value="ECO:0007669"/>
    <property type="project" value="InterPro"/>
</dbReference>
<dbReference type="STRING" id="81479.RA876_09255"/>
<dbReference type="PANTHER" id="PTHR46796:SF12">
    <property type="entry name" value="HTH-TYPE DNA-BINDING TRANSCRIPTIONAL ACTIVATOR EUTR"/>
    <property type="match status" value="1"/>
</dbReference>
<keyword evidence="2" id="KW-0238">DNA-binding</keyword>
<dbReference type="SMART" id="SM00342">
    <property type="entry name" value="HTH_ARAC"/>
    <property type="match status" value="1"/>
</dbReference>
<dbReference type="SUPFAM" id="SSF46689">
    <property type="entry name" value="Homeodomain-like"/>
    <property type="match status" value="1"/>
</dbReference>
<keyword evidence="1" id="KW-0805">Transcription regulation</keyword>
<feature type="domain" description="HTH araC/xylS-type" evidence="4">
    <location>
        <begin position="238"/>
        <end position="335"/>
    </location>
</feature>
<comment type="caution">
    <text evidence="5">The sequence shown here is derived from an EMBL/GenBank/DDBJ whole genome shotgun (WGS) entry which is preliminary data.</text>
</comment>
<organism evidence="5 6">
    <name type="scientific">Rhodoferax antarcticus ANT.BR</name>
    <dbReference type="NCBI Taxonomy" id="1111071"/>
    <lineage>
        <taxon>Bacteria</taxon>
        <taxon>Pseudomonadati</taxon>
        <taxon>Pseudomonadota</taxon>
        <taxon>Betaproteobacteria</taxon>
        <taxon>Burkholderiales</taxon>
        <taxon>Comamonadaceae</taxon>
        <taxon>Rhodoferax</taxon>
    </lineage>
</organism>
<dbReference type="PROSITE" id="PS51257">
    <property type="entry name" value="PROKAR_LIPOPROTEIN"/>
    <property type="match status" value="1"/>
</dbReference>
<protein>
    <submittedName>
        <fullName evidence="5">Transcriptional regulator, AraC family protein</fullName>
    </submittedName>
</protein>
<dbReference type="GO" id="GO:0043565">
    <property type="term" value="F:sequence-specific DNA binding"/>
    <property type="evidence" value="ECO:0007669"/>
    <property type="project" value="InterPro"/>
</dbReference>
<dbReference type="InterPro" id="IPR018060">
    <property type="entry name" value="HTH_AraC"/>
</dbReference>
<keyword evidence="3" id="KW-0804">Transcription</keyword>
<accession>A0A1Q8YCE9</accession>
<dbReference type="RefSeq" id="WP_075587295.1">
    <property type="nucleotide sequence ID" value="NZ_MSYM01000014.1"/>
</dbReference>
<dbReference type="Pfam" id="PF12833">
    <property type="entry name" value="HTH_18"/>
    <property type="match status" value="1"/>
</dbReference>
<dbReference type="PROSITE" id="PS01124">
    <property type="entry name" value="HTH_ARAC_FAMILY_2"/>
    <property type="match status" value="1"/>
</dbReference>
<evidence type="ECO:0000256" key="2">
    <source>
        <dbReference type="ARBA" id="ARBA00023125"/>
    </source>
</evidence>
<dbReference type="EMBL" id="MSYM01000014">
    <property type="protein sequence ID" value="OLP05683.1"/>
    <property type="molecule type" value="Genomic_DNA"/>
</dbReference>
<evidence type="ECO:0000259" key="4">
    <source>
        <dbReference type="PROSITE" id="PS01124"/>
    </source>
</evidence>